<sequence length="112" mass="13048">MNIVSDVMNRFNNCSSSSLPHVCFPSFYLHFLFFYHRHFYFLVSSLDLLWSYSFSQSSWEIRTSQSVSSQVIVSLRAFHRLDPNVNSLLIHFLHPPHPESTVILSVQSIPID</sequence>
<evidence type="ECO:0000313" key="2">
    <source>
        <dbReference type="Proteomes" id="UP001432322"/>
    </source>
</evidence>
<organism evidence="1 2">
    <name type="scientific">Pristionchus fissidentatus</name>
    <dbReference type="NCBI Taxonomy" id="1538716"/>
    <lineage>
        <taxon>Eukaryota</taxon>
        <taxon>Metazoa</taxon>
        <taxon>Ecdysozoa</taxon>
        <taxon>Nematoda</taxon>
        <taxon>Chromadorea</taxon>
        <taxon>Rhabditida</taxon>
        <taxon>Rhabditina</taxon>
        <taxon>Diplogasteromorpha</taxon>
        <taxon>Diplogasteroidea</taxon>
        <taxon>Neodiplogasteridae</taxon>
        <taxon>Pristionchus</taxon>
    </lineage>
</organism>
<protein>
    <recommendedName>
        <fullName evidence="3">G protein-coupled receptor</fullName>
    </recommendedName>
</protein>
<keyword evidence="2" id="KW-1185">Reference proteome</keyword>
<evidence type="ECO:0000313" key="1">
    <source>
        <dbReference type="EMBL" id="GMT24107.1"/>
    </source>
</evidence>
<dbReference type="EMBL" id="BTSY01000004">
    <property type="protein sequence ID" value="GMT24107.1"/>
    <property type="molecule type" value="Genomic_DNA"/>
</dbReference>
<evidence type="ECO:0008006" key="3">
    <source>
        <dbReference type="Google" id="ProtNLM"/>
    </source>
</evidence>
<accession>A0AAV5VZD5</accession>
<dbReference type="Proteomes" id="UP001432322">
    <property type="component" value="Unassembled WGS sequence"/>
</dbReference>
<name>A0AAV5VZD5_9BILA</name>
<reference evidence="1" key="1">
    <citation type="submission" date="2023-10" db="EMBL/GenBank/DDBJ databases">
        <title>Genome assembly of Pristionchus species.</title>
        <authorList>
            <person name="Yoshida K."/>
            <person name="Sommer R.J."/>
        </authorList>
    </citation>
    <scope>NUCLEOTIDE SEQUENCE</scope>
    <source>
        <strain evidence="1">RS5133</strain>
    </source>
</reference>
<comment type="caution">
    <text evidence="1">The sequence shown here is derived from an EMBL/GenBank/DDBJ whole genome shotgun (WGS) entry which is preliminary data.</text>
</comment>
<gene>
    <name evidence="1" type="ORF">PFISCL1PPCAC_15404</name>
</gene>
<proteinExistence type="predicted"/>
<dbReference type="AlphaFoldDB" id="A0AAV5VZD5"/>